<proteinExistence type="predicted"/>
<dbReference type="EMBL" id="JAMYQB010000016">
    <property type="protein sequence ID" value="MER9406255.1"/>
    <property type="molecule type" value="Genomic_DNA"/>
</dbReference>
<evidence type="ECO:0000313" key="2">
    <source>
        <dbReference type="EMBL" id="MER9406255.1"/>
    </source>
</evidence>
<organism evidence="2 3">
    <name type="scientific">Mesorhizobium caraganae</name>
    <dbReference type="NCBI Taxonomy" id="483206"/>
    <lineage>
        <taxon>Bacteria</taxon>
        <taxon>Pseudomonadati</taxon>
        <taxon>Pseudomonadota</taxon>
        <taxon>Alphaproteobacteria</taxon>
        <taxon>Hyphomicrobiales</taxon>
        <taxon>Phyllobacteriaceae</taxon>
        <taxon>Mesorhizobium</taxon>
    </lineage>
</organism>
<keyword evidence="1" id="KW-0812">Transmembrane</keyword>
<dbReference type="InterPro" id="IPR011726">
    <property type="entry name" value="KdpF"/>
</dbReference>
<comment type="caution">
    <text evidence="2">The sequence shown here is derived from an EMBL/GenBank/DDBJ whole genome shotgun (WGS) entry which is preliminary data.</text>
</comment>
<feature type="transmembrane region" description="Helical" evidence="1">
    <location>
        <begin position="112"/>
        <end position="131"/>
    </location>
</feature>
<protein>
    <submittedName>
        <fullName evidence="2">Potassium-transporting ATPase subunit F</fullName>
    </submittedName>
</protein>
<name>A0ABV1Z2L9_9HYPH</name>
<dbReference type="RefSeq" id="WP_352559636.1">
    <property type="nucleotide sequence ID" value="NZ_JAMYQB010000016.1"/>
</dbReference>
<dbReference type="Pfam" id="PF09604">
    <property type="entry name" value="Potass_KdpF"/>
    <property type="match status" value="1"/>
</dbReference>
<dbReference type="Proteomes" id="UP001433071">
    <property type="component" value="Unassembled WGS sequence"/>
</dbReference>
<keyword evidence="1" id="KW-0472">Membrane</keyword>
<keyword evidence="1" id="KW-1133">Transmembrane helix</keyword>
<accession>A0ABV1Z2L9</accession>
<evidence type="ECO:0000256" key="1">
    <source>
        <dbReference type="SAM" id="Phobius"/>
    </source>
</evidence>
<keyword evidence="3" id="KW-1185">Reference proteome</keyword>
<reference evidence="2 3" key="1">
    <citation type="journal article" date="2024" name="Proc. Natl. Acad. Sci. U.S.A.">
        <title>The evolutionary genomics of adaptation to stress in wild rhizobium bacteria.</title>
        <authorList>
            <person name="Kehlet-Delgado H."/>
            <person name="Montoya A.P."/>
            <person name="Jensen K.T."/>
            <person name="Wendlandt C.E."/>
            <person name="Dexheimer C."/>
            <person name="Roberts M."/>
            <person name="Torres Martinez L."/>
            <person name="Friesen M.L."/>
            <person name="Griffitts J.S."/>
            <person name="Porter S.S."/>
        </authorList>
    </citation>
    <scope>NUCLEOTIDE SEQUENCE [LARGE SCALE GENOMIC DNA]</scope>
    <source>
        <strain evidence="2 3">M0641</strain>
    </source>
</reference>
<gene>
    <name evidence="2" type="ORF">NKI36_19690</name>
</gene>
<sequence length="136" mass="14920">MSDPESSLLPRNLYRNFISFLAGPSRTFMAIGSIFHCEQNAPAAVPDRGTAGRSHGISGWPAAGAKYKQKQGPTQWTLSSSGSTFCFSLFPLPTSKPATLFNRKDHTMLVDYILGGGVTLFLLVYLTYALVRPERF</sequence>
<evidence type="ECO:0000313" key="3">
    <source>
        <dbReference type="Proteomes" id="UP001433071"/>
    </source>
</evidence>